<dbReference type="OrthoDB" id="9807664at2"/>
<evidence type="ECO:0000256" key="5">
    <source>
        <dbReference type="ARBA" id="ARBA00023204"/>
    </source>
</evidence>
<evidence type="ECO:0000313" key="10">
    <source>
        <dbReference type="EMBL" id="RVU25506.1"/>
    </source>
</evidence>
<feature type="binding site" evidence="9">
    <location>
        <position position="4"/>
    </location>
    <ligand>
        <name>Zn(2+)</name>
        <dbReference type="ChEBI" id="CHEBI:29105"/>
    </ligand>
</feature>
<dbReference type="FunFam" id="1.10.340.30:FF:000009">
    <property type="entry name" value="DNA-3-methyladenine glycosylase I"/>
    <property type="match status" value="1"/>
</dbReference>
<dbReference type="InterPro" id="IPR005019">
    <property type="entry name" value="Adenine_glyco"/>
</dbReference>
<keyword evidence="5" id="KW-0234">DNA repair</keyword>
<evidence type="ECO:0000256" key="4">
    <source>
        <dbReference type="ARBA" id="ARBA00022833"/>
    </source>
</evidence>
<dbReference type="EMBL" id="SACY01000002">
    <property type="protein sequence ID" value="RVU25506.1"/>
    <property type="molecule type" value="Genomic_DNA"/>
</dbReference>
<evidence type="ECO:0000313" key="11">
    <source>
        <dbReference type="Proteomes" id="UP000282832"/>
    </source>
</evidence>
<comment type="function">
    <text evidence="7">Hydrolysis of the deoxyribose N-glycosidic bond to excise 3-methyladenine from the damaged DNA polymer formed by alkylation lesions.</text>
</comment>
<sequence length="182" mass="21328">MPRCQWVSNDPLYQNYHDTEWGVALHDERALFELLILEGFQAGLSWITILKKREDFRSTFENFDYKKIANWSDQQLEIALQNPKIVKNRLKVYSVRANAIAFLKIQEKFGSFDNYIWEFVNFQTIKNHFQSSKELPSKTELSVQISKSLKKNGFNFVGPTIVYSFMQAAGLVNDHTKNCDLY</sequence>
<dbReference type="GO" id="GO:0046872">
    <property type="term" value="F:metal ion binding"/>
    <property type="evidence" value="ECO:0007669"/>
    <property type="project" value="UniProtKB-KW"/>
</dbReference>
<name>A0A437PTD0_9BACT</name>
<evidence type="ECO:0000256" key="1">
    <source>
        <dbReference type="ARBA" id="ARBA00022723"/>
    </source>
</evidence>
<feature type="binding site" evidence="9">
    <location>
        <position position="175"/>
    </location>
    <ligand>
        <name>Zn(2+)</name>
        <dbReference type="ChEBI" id="CHEBI:29105"/>
    </ligand>
</feature>
<keyword evidence="4 9" id="KW-0862">Zinc</keyword>
<dbReference type="SUPFAM" id="SSF48150">
    <property type="entry name" value="DNA-glycosylase"/>
    <property type="match status" value="1"/>
</dbReference>
<dbReference type="Gene3D" id="1.10.340.30">
    <property type="entry name" value="Hypothetical protein, domain 2"/>
    <property type="match status" value="1"/>
</dbReference>
<dbReference type="RefSeq" id="WP_127802661.1">
    <property type="nucleotide sequence ID" value="NZ_SACY01000002.1"/>
</dbReference>
<evidence type="ECO:0000256" key="3">
    <source>
        <dbReference type="ARBA" id="ARBA00022801"/>
    </source>
</evidence>
<dbReference type="InterPro" id="IPR052891">
    <property type="entry name" value="DNA-3mA_glycosylase"/>
</dbReference>
<feature type="binding site" evidence="9">
    <location>
        <position position="179"/>
    </location>
    <ligand>
        <name>Zn(2+)</name>
        <dbReference type="ChEBI" id="CHEBI:29105"/>
    </ligand>
</feature>
<keyword evidence="1 9" id="KW-0479">Metal-binding</keyword>
<dbReference type="Proteomes" id="UP000282832">
    <property type="component" value="Unassembled WGS sequence"/>
</dbReference>
<dbReference type="GO" id="GO:0006284">
    <property type="term" value="P:base-excision repair"/>
    <property type="evidence" value="ECO:0007669"/>
    <property type="project" value="InterPro"/>
</dbReference>
<protein>
    <recommendedName>
        <fullName evidence="8">DNA-3-methyladenine glycosylase I</fullName>
        <ecNumber evidence="8">3.2.2.20</ecNumber>
    </recommendedName>
</protein>
<comment type="caution">
    <text evidence="10">The sequence shown here is derived from an EMBL/GenBank/DDBJ whole genome shotgun (WGS) entry which is preliminary data.</text>
</comment>
<evidence type="ECO:0000256" key="2">
    <source>
        <dbReference type="ARBA" id="ARBA00022763"/>
    </source>
</evidence>
<keyword evidence="11" id="KW-1185">Reference proteome</keyword>
<evidence type="ECO:0000256" key="6">
    <source>
        <dbReference type="ARBA" id="ARBA00052558"/>
    </source>
</evidence>
<keyword evidence="3" id="KW-0378">Hydrolase</keyword>
<dbReference type="PANTHER" id="PTHR30037">
    <property type="entry name" value="DNA-3-METHYLADENINE GLYCOSYLASE 1"/>
    <property type="match status" value="1"/>
</dbReference>
<dbReference type="Pfam" id="PF03352">
    <property type="entry name" value="Adenine_glyco"/>
    <property type="match status" value="1"/>
</dbReference>
<dbReference type="GO" id="GO:0008725">
    <property type="term" value="F:DNA-3-methyladenine glycosylase activity"/>
    <property type="evidence" value="ECO:0007669"/>
    <property type="project" value="UniProtKB-EC"/>
</dbReference>
<dbReference type="PANTHER" id="PTHR30037:SF4">
    <property type="entry name" value="DNA-3-METHYLADENINE GLYCOSYLASE I"/>
    <property type="match status" value="1"/>
</dbReference>
<evidence type="ECO:0000256" key="7">
    <source>
        <dbReference type="ARBA" id="ARBA00057608"/>
    </source>
</evidence>
<dbReference type="AlphaFoldDB" id="A0A437PTD0"/>
<evidence type="ECO:0000256" key="9">
    <source>
        <dbReference type="PIRSR" id="PIRSR605019-1"/>
    </source>
</evidence>
<gene>
    <name evidence="10" type="ORF">EOJ36_03565</name>
</gene>
<dbReference type="InterPro" id="IPR011257">
    <property type="entry name" value="DNA_glycosylase"/>
</dbReference>
<keyword evidence="2" id="KW-0227">DNA damage</keyword>
<accession>A0A437PTD0</accession>
<evidence type="ECO:0000256" key="8">
    <source>
        <dbReference type="ARBA" id="ARBA00066766"/>
    </source>
</evidence>
<proteinExistence type="predicted"/>
<reference evidence="10 11" key="1">
    <citation type="submission" date="2019-01" db="EMBL/GenBank/DDBJ databases">
        <authorList>
            <person name="Chen W.-M."/>
        </authorList>
    </citation>
    <scope>NUCLEOTIDE SEQUENCE [LARGE SCALE GENOMIC DNA]</scope>
    <source>
        <strain evidence="10 11">FSY-15</strain>
    </source>
</reference>
<organism evidence="10 11">
    <name type="scientific">Sandaracinomonas limnophila</name>
    <dbReference type="NCBI Taxonomy" id="1862386"/>
    <lineage>
        <taxon>Bacteria</taxon>
        <taxon>Pseudomonadati</taxon>
        <taxon>Bacteroidota</taxon>
        <taxon>Cytophagia</taxon>
        <taxon>Cytophagales</taxon>
        <taxon>Flectobacillaceae</taxon>
        <taxon>Sandaracinomonas</taxon>
    </lineage>
</organism>
<feature type="binding site" evidence="9">
    <location>
        <position position="17"/>
    </location>
    <ligand>
        <name>Zn(2+)</name>
        <dbReference type="ChEBI" id="CHEBI:29105"/>
    </ligand>
</feature>
<comment type="catalytic activity">
    <reaction evidence="6">
        <text>Hydrolysis of alkylated DNA, releasing 3-methyladenine.</text>
        <dbReference type="EC" id="3.2.2.20"/>
    </reaction>
</comment>
<dbReference type="EC" id="3.2.2.20" evidence="8"/>